<protein>
    <submittedName>
        <fullName evidence="2">Unnamed protein product</fullName>
    </submittedName>
</protein>
<evidence type="ECO:0000313" key="2">
    <source>
        <dbReference type="EMBL" id="GMG19362.1"/>
    </source>
</evidence>
<gene>
    <name evidence="2" type="ORF">Amon01_000041200</name>
</gene>
<reference evidence="2" key="1">
    <citation type="submission" date="2023-04" db="EMBL/GenBank/DDBJ databases">
        <title>Ambrosiozyma monospora NBRC 1965.</title>
        <authorList>
            <person name="Ichikawa N."/>
            <person name="Sato H."/>
            <person name="Tonouchi N."/>
        </authorList>
    </citation>
    <scope>NUCLEOTIDE SEQUENCE</scope>
    <source>
        <strain evidence="2">NBRC 1965</strain>
    </source>
</reference>
<keyword evidence="3" id="KW-1185">Reference proteome</keyword>
<feature type="compositionally biased region" description="Polar residues" evidence="1">
    <location>
        <begin position="14"/>
        <end position="41"/>
    </location>
</feature>
<comment type="caution">
    <text evidence="2">The sequence shown here is derived from an EMBL/GenBank/DDBJ whole genome shotgun (WGS) entry which is preliminary data.</text>
</comment>
<sequence length="366" mass="40875">MKSTALGNLEKPTGSKNPQRLAKSSVSRPPMQTTPSNHHQQLSTNNTTNTSNNTNLTSSPLPNNTSTHYHTDTTDTSSAQNSTNNKLPAQTPLSTSNSTPLQTTPPNIRADNSSSSVSILPLSFLVCRTVPPSPDGMVPSLIKTSKLDKRPSFQNPKKLYANYEWFKTNPQGQIRIVDADPAFKLSDTNKLEKLLKGFYATITKKHPDLIINTLTHFKFISNLETFQGAAGNYVEVDVSFPNDYTQLQQDLVFAELGILAHQAENYKVNVKLPSSYTQLIILKISYLSSAHFLLSDLFPRLDRYGTIIDYWSNPSSFSCFTSPDTLSDHYVIMDLTNDLLPPKNVLFHEGQETYQVYIQVNSNMEY</sequence>
<organism evidence="2 3">
    <name type="scientific">Ambrosiozyma monospora</name>
    <name type="common">Yeast</name>
    <name type="synonym">Endomycopsis monosporus</name>
    <dbReference type="NCBI Taxonomy" id="43982"/>
    <lineage>
        <taxon>Eukaryota</taxon>
        <taxon>Fungi</taxon>
        <taxon>Dikarya</taxon>
        <taxon>Ascomycota</taxon>
        <taxon>Saccharomycotina</taxon>
        <taxon>Pichiomycetes</taxon>
        <taxon>Pichiales</taxon>
        <taxon>Pichiaceae</taxon>
        <taxon>Ambrosiozyma</taxon>
    </lineage>
</organism>
<dbReference type="AlphaFoldDB" id="A0A9W7DC89"/>
<proteinExistence type="predicted"/>
<dbReference type="EMBL" id="BSXU01000111">
    <property type="protein sequence ID" value="GMG19362.1"/>
    <property type="molecule type" value="Genomic_DNA"/>
</dbReference>
<dbReference type="Proteomes" id="UP001165063">
    <property type="component" value="Unassembled WGS sequence"/>
</dbReference>
<feature type="region of interest" description="Disordered" evidence="1">
    <location>
        <begin position="1"/>
        <end position="114"/>
    </location>
</feature>
<feature type="compositionally biased region" description="Low complexity" evidence="1">
    <location>
        <begin position="42"/>
        <end position="78"/>
    </location>
</feature>
<evidence type="ECO:0000256" key="1">
    <source>
        <dbReference type="SAM" id="MobiDB-lite"/>
    </source>
</evidence>
<accession>A0A9W7DC89</accession>
<name>A0A9W7DC89_AMBMO</name>
<feature type="compositionally biased region" description="Polar residues" evidence="1">
    <location>
        <begin position="79"/>
        <end position="112"/>
    </location>
</feature>
<evidence type="ECO:0000313" key="3">
    <source>
        <dbReference type="Proteomes" id="UP001165063"/>
    </source>
</evidence>